<comment type="caution">
    <text evidence="1">The sequence shown here is derived from an EMBL/GenBank/DDBJ whole genome shotgun (WGS) entry which is preliminary data.</text>
</comment>
<sequence length="85" mass="9391">MPTRSIVIFGPRGCGKANQAARLQKHFGLSKVYDTDCEGLTSARQLPRHDTLILANTQPQRCPVRSMSFEQAVRQMAQAPNQAHG</sequence>
<dbReference type="RefSeq" id="WP_034380399.1">
    <property type="nucleotide sequence ID" value="NZ_AWTN01000095.1"/>
</dbReference>
<reference evidence="1 2" key="1">
    <citation type="submission" date="2013-09" db="EMBL/GenBank/DDBJ databases">
        <title>High correlation between genotypes and phenotypes of environmental bacteria Comamonas testosteroni strains.</title>
        <authorList>
            <person name="Liu L."/>
            <person name="Zhu W."/>
            <person name="Xia X."/>
            <person name="Xu B."/>
            <person name="Luo M."/>
            <person name="Wang G."/>
        </authorList>
    </citation>
    <scope>NUCLEOTIDE SEQUENCE [LARGE SCALE GENOMIC DNA]</scope>
    <source>
        <strain evidence="1 2">JL14</strain>
    </source>
</reference>
<gene>
    <name evidence="1" type="ORF">P245_15650</name>
</gene>
<evidence type="ECO:0000313" key="2">
    <source>
        <dbReference type="Proteomes" id="UP000029567"/>
    </source>
</evidence>
<evidence type="ECO:0008006" key="3">
    <source>
        <dbReference type="Google" id="ProtNLM"/>
    </source>
</evidence>
<accession>A0A0E3BFG2</accession>
<evidence type="ECO:0000313" key="1">
    <source>
        <dbReference type="EMBL" id="KGG90865.1"/>
    </source>
</evidence>
<organism evidence="1 2">
    <name type="scientific">Comamonas thiooxydans</name>
    <dbReference type="NCBI Taxonomy" id="363952"/>
    <lineage>
        <taxon>Bacteria</taxon>
        <taxon>Pseudomonadati</taxon>
        <taxon>Pseudomonadota</taxon>
        <taxon>Betaproteobacteria</taxon>
        <taxon>Burkholderiales</taxon>
        <taxon>Comamonadaceae</taxon>
        <taxon>Comamonas</taxon>
    </lineage>
</organism>
<dbReference type="AlphaFoldDB" id="A0A0E3BFG2"/>
<dbReference type="Proteomes" id="UP000029567">
    <property type="component" value="Unassembled WGS sequence"/>
</dbReference>
<name>A0A0E3BFG2_9BURK</name>
<protein>
    <recommendedName>
        <fullName evidence="3">Shikimate kinase</fullName>
    </recommendedName>
</protein>
<dbReference type="EMBL" id="AWTN01000095">
    <property type="protein sequence ID" value="KGG90865.1"/>
    <property type="molecule type" value="Genomic_DNA"/>
</dbReference>
<proteinExistence type="predicted"/>